<organism evidence="2 3">
    <name type="scientific">Clarias magur</name>
    <name type="common">Asian catfish</name>
    <name type="synonym">Macropteronotus magur</name>
    <dbReference type="NCBI Taxonomy" id="1594786"/>
    <lineage>
        <taxon>Eukaryota</taxon>
        <taxon>Metazoa</taxon>
        <taxon>Chordata</taxon>
        <taxon>Craniata</taxon>
        <taxon>Vertebrata</taxon>
        <taxon>Euteleostomi</taxon>
        <taxon>Actinopterygii</taxon>
        <taxon>Neopterygii</taxon>
        <taxon>Teleostei</taxon>
        <taxon>Ostariophysi</taxon>
        <taxon>Siluriformes</taxon>
        <taxon>Clariidae</taxon>
        <taxon>Clarias</taxon>
    </lineage>
</organism>
<evidence type="ECO:0000313" key="2">
    <source>
        <dbReference type="EMBL" id="KAF5893241.1"/>
    </source>
</evidence>
<accession>A0A8J4TWD6</accession>
<dbReference type="AlphaFoldDB" id="A0A8J4TWD6"/>
<protein>
    <submittedName>
        <fullName evidence="2">Zinc finger and BTB domain-containing 18 isoform X5</fullName>
    </submittedName>
</protein>
<gene>
    <name evidence="2" type="ORF">DAT39_017039</name>
</gene>
<feature type="region of interest" description="Disordered" evidence="1">
    <location>
        <begin position="43"/>
        <end position="64"/>
    </location>
</feature>
<evidence type="ECO:0000256" key="1">
    <source>
        <dbReference type="SAM" id="MobiDB-lite"/>
    </source>
</evidence>
<comment type="caution">
    <text evidence="2">The sequence shown here is derived from an EMBL/GenBank/DDBJ whole genome shotgun (WGS) entry which is preliminary data.</text>
</comment>
<sequence>MLGAIGKLSLARPDAESGGRVQMPQMETLEHMMQWAAAATVGTGSLSPTAGADKQVKDTAVSPDASTLENRLPLLPARCRTLEACHYEVSPNSCSSGRQKGRT</sequence>
<proteinExistence type="predicted"/>
<keyword evidence="3" id="KW-1185">Reference proteome</keyword>
<name>A0A8J4TWD6_CLAMG</name>
<reference evidence="2" key="1">
    <citation type="submission" date="2020-07" db="EMBL/GenBank/DDBJ databases">
        <title>Clarias magur genome sequencing, assembly and annotation.</title>
        <authorList>
            <person name="Kushwaha B."/>
            <person name="Kumar R."/>
            <person name="Das P."/>
            <person name="Joshi C.G."/>
            <person name="Kumar D."/>
            <person name="Nagpure N.S."/>
            <person name="Pandey M."/>
            <person name="Agarwal S."/>
            <person name="Srivastava S."/>
            <person name="Singh M."/>
            <person name="Sahoo L."/>
            <person name="Jayasankar P."/>
            <person name="Meher P.K."/>
            <person name="Koringa P.G."/>
            <person name="Iquebal M.A."/>
            <person name="Das S.P."/>
            <person name="Bit A."/>
            <person name="Patnaik S."/>
            <person name="Patel N."/>
            <person name="Shah T.M."/>
            <person name="Hinsu A."/>
            <person name="Jena J.K."/>
        </authorList>
    </citation>
    <scope>NUCLEOTIDE SEQUENCE</scope>
    <source>
        <strain evidence="2">CIFAMagur01</strain>
        <tissue evidence="2">Testis</tissue>
    </source>
</reference>
<dbReference type="Proteomes" id="UP000727407">
    <property type="component" value="Unassembled WGS sequence"/>
</dbReference>
<dbReference type="EMBL" id="QNUK01000444">
    <property type="protein sequence ID" value="KAF5893241.1"/>
    <property type="molecule type" value="Genomic_DNA"/>
</dbReference>
<evidence type="ECO:0000313" key="3">
    <source>
        <dbReference type="Proteomes" id="UP000727407"/>
    </source>
</evidence>
<feature type="region of interest" description="Disordered" evidence="1">
    <location>
        <begin position="1"/>
        <end position="21"/>
    </location>
</feature>